<comment type="caution">
    <text evidence="1">The sequence shown here is derived from an EMBL/GenBank/DDBJ whole genome shotgun (WGS) entry which is preliminary data.</text>
</comment>
<organism evidence="1 2">
    <name type="scientific">Rhododendron molle</name>
    <name type="common">Chinese azalea</name>
    <name type="synonym">Azalea mollis</name>
    <dbReference type="NCBI Taxonomy" id="49168"/>
    <lineage>
        <taxon>Eukaryota</taxon>
        <taxon>Viridiplantae</taxon>
        <taxon>Streptophyta</taxon>
        <taxon>Embryophyta</taxon>
        <taxon>Tracheophyta</taxon>
        <taxon>Spermatophyta</taxon>
        <taxon>Magnoliopsida</taxon>
        <taxon>eudicotyledons</taxon>
        <taxon>Gunneridae</taxon>
        <taxon>Pentapetalae</taxon>
        <taxon>asterids</taxon>
        <taxon>Ericales</taxon>
        <taxon>Ericaceae</taxon>
        <taxon>Ericoideae</taxon>
        <taxon>Rhodoreae</taxon>
        <taxon>Rhododendron</taxon>
    </lineage>
</organism>
<evidence type="ECO:0000313" key="2">
    <source>
        <dbReference type="Proteomes" id="UP001062846"/>
    </source>
</evidence>
<evidence type="ECO:0000313" key="1">
    <source>
        <dbReference type="EMBL" id="KAI8566343.1"/>
    </source>
</evidence>
<accession>A0ACC0PKV6</accession>
<gene>
    <name evidence="1" type="ORF">RHMOL_Rhmol02G0033500</name>
</gene>
<reference evidence="1" key="1">
    <citation type="submission" date="2022-02" db="EMBL/GenBank/DDBJ databases">
        <title>Plant Genome Project.</title>
        <authorList>
            <person name="Zhang R.-G."/>
        </authorList>
    </citation>
    <scope>NUCLEOTIDE SEQUENCE</scope>
    <source>
        <strain evidence="1">AT1</strain>
    </source>
</reference>
<proteinExistence type="predicted"/>
<sequence>MICVVATDNDATKIVNSVATFVRSAGYLFTSEGFVLTLIKVKVQDITLEDRKVSALEIMAEAAAKRASIEGPKPGGQKSVADPLIQMGTEHDAAKIVNNTAVFLGNAGFLYTSVTALWLYLRDKQEASLEQRKVVAMELMAQELPNPRGEKKSVALAQAHKIGIKSPLMTECARWVCLAGNMDGVLYVASKCVHEYAVSA</sequence>
<dbReference type="EMBL" id="CM046389">
    <property type="protein sequence ID" value="KAI8566343.1"/>
    <property type="molecule type" value="Genomic_DNA"/>
</dbReference>
<name>A0ACC0PKV6_RHOML</name>
<protein>
    <submittedName>
        <fullName evidence="1">Uncharacterized protein</fullName>
    </submittedName>
</protein>
<keyword evidence="2" id="KW-1185">Reference proteome</keyword>
<dbReference type="Proteomes" id="UP001062846">
    <property type="component" value="Chromosome 2"/>
</dbReference>